<dbReference type="Gene3D" id="1.10.510.10">
    <property type="entry name" value="Transferase(Phosphotransferase) domain 1"/>
    <property type="match status" value="2"/>
</dbReference>
<dbReference type="Proteomes" id="UP001174677">
    <property type="component" value="Chromosome 14"/>
</dbReference>
<protein>
    <recommendedName>
        <fullName evidence="3">Protein kinase domain-containing protein</fullName>
    </recommendedName>
</protein>
<dbReference type="SUPFAM" id="SSF56112">
    <property type="entry name" value="Protein kinase-like (PK-like)"/>
    <property type="match status" value="2"/>
</dbReference>
<dbReference type="InterPro" id="IPR011009">
    <property type="entry name" value="Kinase-like_dom_sf"/>
</dbReference>
<dbReference type="InterPro" id="IPR045274">
    <property type="entry name" value="WAK-like"/>
</dbReference>
<reference evidence="4" key="1">
    <citation type="journal article" date="2023" name="Plant Biotechnol. J.">
        <title>Chromosome-level wild Hevea brasiliensis genome provides new tools for genomic-assisted breeding and valuable loci to elevate rubber yield.</title>
        <authorList>
            <person name="Cheng H."/>
            <person name="Song X."/>
            <person name="Hu Y."/>
            <person name="Wu T."/>
            <person name="Yang Q."/>
            <person name="An Z."/>
            <person name="Feng S."/>
            <person name="Deng Z."/>
            <person name="Wu W."/>
            <person name="Zeng X."/>
            <person name="Tu M."/>
            <person name="Wang X."/>
            <person name="Huang H."/>
        </authorList>
    </citation>
    <scope>NUCLEOTIDE SEQUENCE</scope>
    <source>
        <strain evidence="4">MT/VB/25A 57/8</strain>
    </source>
</reference>
<gene>
    <name evidence="4" type="ORF">P3X46_025786</name>
</gene>
<feature type="domain" description="Protein kinase" evidence="3">
    <location>
        <begin position="1"/>
        <end position="224"/>
    </location>
</feature>
<organism evidence="4 5">
    <name type="scientific">Hevea brasiliensis</name>
    <name type="common">Para rubber tree</name>
    <name type="synonym">Siphonia brasiliensis</name>
    <dbReference type="NCBI Taxonomy" id="3981"/>
    <lineage>
        <taxon>Eukaryota</taxon>
        <taxon>Viridiplantae</taxon>
        <taxon>Streptophyta</taxon>
        <taxon>Embryophyta</taxon>
        <taxon>Tracheophyta</taxon>
        <taxon>Spermatophyta</taxon>
        <taxon>Magnoliopsida</taxon>
        <taxon>eudicotyledons</taxon>
        <taxon>Gunneridae</taxon>
        <taxon>Pentapetalae</taxon>
        <taxon>rosids</taxon>
        <taxon>fabids</taxon>
        <taxon>Malpighiales</taxon>
        <taxon>Euphorbiaceae</taxon>
        <taxon>Crotonoideae</taxon>
        <taxon>Micrandreae</taxon>
        <taxon>Hevea</taxon>
    </lineage>
</organism>
<evidence type="ECO:0000256" key="1">
    <source>
        <dbReference type="ARBA" id="ARBA00022741"/>
    </source>
</evidence>
<evidence type="ECO:0000259" key="3">
    <source>
        <dbReference type="PROSITE" id="PS50011"/>
    </source>
</evidence>
<sequence>MVWWKRSSREAARRERSFVVNGGLLQEKLIALNDGCCLESPVPISVYEYVKNAILLELIRISSETGHLHVTWKSRTIVHANVHSSNISLDEDNNAKLFNFSSSISIHESETLETPIRWTCGYMSPEFFTPSEVTEKIDVYSFGALLLEILAEGRGNNEQQQWQALLELALKCLETNKEQRPTMVEVTKQLTKIERASTTVREKEVPGRMLMEEFIASCDPHSIVSLSSFSAEEIRNAVDDYNPSHIFSCNDLGIWYKGHMGNLIISVYKVCNMNWLDHVKNEFRISIQLSSHKNVLKLLGYCLETPVPTLMYESAGATLLDLIPWYSPTPLRIKLKIARKIAKEVAYLHTALPLPLIHRNITSANIFLDERQVPKLCNFSQSISIHEGETLTVDPVDGTNRYMPPEYVKEGVITEKVDVYSFGVLLFDILLRSAGNGIQLFENKDEYGCFLDHHVMRDIAERHEEESDEQKVEAVVKLAFKCMETEKDERPVMREIARELKQIEVCSSTTL</sequence>
<name>A0ABQ9LA21_HEVBR</name>
<dbReference type="Pfam" id="PF00069">
    <property type="entry name" value="Pkinase"/>
    <property type="match status" value="1"/>
</dbReference>
<evidence type="ECO:0000313" key="4">
    <source>
        <dbReference type="EMBL" id="KAJ9160379.1"/>
    </source>
</evidence>
<keyword evidence="5" id="KW-1185">Reference proteome</keyword>
<dbReference type="PROSITE" id="PS50011">
    <property type="entry name" value="PROTEIN_KINASE_DOM"/>
    <property type="match status" value="2"/>
</dbReference>
<dbReference type="Pfam" id="PF07714">
    <property type="entry name" value="PK_Tyr_Ser-Thr"/>
    <property type="match status" value="1"/>
</dbReference>
<dbReference type="Gene3D" id="3.30.200.20">
    <property type="entry name" value="Phosphorylase Kinase, domain 1"/>
    <property type="match status" value="1"/>
</dbReference>
<dbReference type="InterPro" id="IPR000719">
    <property type="entry name" value="Prot_kinase_dom"/>
</dbReference>
<keyword evidence="1" id="KW-0547">Nucleotide-binding</keyword>
<evidence type="ECO:0000256" key="2">
    <source>
        <dbReference type="ARBA" id="ARBA00022840"/>
    </source>
</evidence>
<comment type="caution">
    <text evidence="4">The sequence shown here is derived from an EMBL/GenBank/DDBJ whole genome shotgun (WGS) entry which is preliminary data.</text>
</comment>
<feature type="domain" description="Protein kinase" evidence="3">
    <location>
        <begin position="241"/>
        <end position="505"/>
    </location>
</feature>
<dbReference type="PANTHER" id="PTHR27005">
    <property type="entry name" value="WALL-ASSOCIATED RECEPTOR KINASE-LIKE 21"/>
    <property type="match status" value="1"/>
</dbReference>
<accession>A0ABQ9LA21</accession>
<dbReference type="PANTHER" id="PTHR27005:SF466">
    <property type="entry name" value="NON-FUNCTIONAL PSEUDOKINASE ZED1-LIKE"/>
    <property type="match status" value="1"/>
</dbReference>
<dbReference type="EMBL" id="JARPOI010000014">
    <property type="protein sequence ID" value="KAJ9160379.1"/>
    <property type="molecule type" value="Genomic_DNA"/>
</dbReference>
<proteinExistence type="predicted"/>
<evidence type="ECO:0000313" key="5">
    <source>
        <dbReference type="Proteomes" id="UP001174677"/>
    </source>
</evidence>
<keyword evidence="2" id="KW-0067">ATP-binding</keyword>
<dbReference type="InterPro" id="IPR001245">
    <property type="entry name" value="Ser-Thr/Tyr_kinase_cat_dom"/>
</dbReference>